<dbReference type="EMBL" id="HBHJ01017702">
    <property type="protein sequence ID" value="CAD9691252.1"/>
    <property type="molecule type" value="Transcribed_RNA"/>
</dbReference>
<feature type="region of interest" description="Disordered" evidence="1">
    <location>
        <begin position="201"/>
        <end position="266"/>
    </location>
</feature>
<evidence type="ECO:0000256" key="1">
    <source>
        <dbReference type="SAM" id="MobiDB-lite"/>
    </source>
</evidence>
<protein>
    <recommendedName>
        <fullName evidence="2">GYF domain-containing protein</fullName>
    </recommendedName>
</protein>
<reference evidence="3" key="1">
    <citation type="submission" date="2021-01" db="EMBL/GenBank/DDBJ databases">
        <authorList>
            <person name="Corre E."/>
            <person name="Pelletier E."/>
            <person name="Niang G."/>
            <person name="Scheremetjew M."/>
            <person name="Finn R."/>
            <person name="Kale V."/>
            <person name="Holt S."/>
            <person name="Cochrane G."/>
            <person name="Meng A."/>
            <person name="Brown T."/>
            <person name="Cohen L."/>
        </authorList>
    </citation>
    <scope>NUCLEOTIDE SEQUENCE</scope>
    <source>
        <strain evidence="3">CCMP1243</strain>
    </source>
</reference>
<accession>A0A7S2WIT0</accession>
<feature type="compositionally biased region" description="Low complexity" evidence="1">
    <location>
        <begin position="167"/>
        <end position="177"/>
    </location>
</feature>
<dbReference type="InterPro" id="IPR025640">
    <property type="entry name" value="GYF_2"/>
</dbReference>
<sequence>MSAAWLWTEEGAQKGPLPETALFRLMQRSPVLRQQLAAVSVWRQGMAQWQRAVDTPPFRDHIIALLSHWYCSADGGQRLGPFTFEQVATKVQGGEIDGMTLLWGQSEYHSSTTWHPLSGLAALKAAIQGAEDGADGDEGAGSSEQVFDPSQVFQGHEQPPLPKESTEAASSSAAAGEAQKRYVADDGTRFVWSEETGDWVEYDGKEEWLDEEEEEPSSSRPGHAKKGDPASSTEAGKAADGGQQAGEKGPQKKRKKKSRKHRGLAWNDKAAKTWIYVTGMPADVEVPGAPMLPAPCFSGSPTLLATRRTNSRSTSPSVASSRWTLPPSSQR</sequence>
<dbReference type="Pfam" id="PF14237">
    <property type="entry name" value="GYF_2"/>
    <property type="match status" value="1"/>
</dbReference>
<proteinExistence type="predicted"/>
<feature type="compositionally biased region" description="Polar residues" evidence="1">
    <location>
        <begin position="322"/>
        <end position="331"/>
    </location>
</feature>
<feature type="compositionally biased region" description="Basic residues" evidence="1">
    <location>
        <begin position="251"/>
        <end position="263"/>
    </location>
</feature>
<evidence type="ECO:0000313" key="3">
    <source>
        <dbReference type="EMBL" id="CAD9691252.1"/>
    </source>
</evidence>
<feature type="compositionally biased region" description="Low complexity" evidence="1">
    <location>
        <begin position="306"/>
        <end position="321"/>
    </location>
</feature>
<feature type="region of interest" description="Disordered" evidence="1">
    <location>
        <begin position="294"/>
        <end position="331"/>
    </location>
</feature>
<feature type="region of interest" description="Disordered" evidence="1">
    <location>
        <begin position="152"/>
        <end position="180"/>
    </location>
</feature>
<feature type="compositionally biased region" description="Low complexity" evidence="1">
    <location>
        <begin position="234"/>
        <end position="248"/>
    </location>
</feature>
<feature type="domain" description="GYF" evidence="2">
    <location>
        <begin position="69"/>
        <end position="105"/>
    </location>
</feature>
<name>A0A7S2WIT0_9STRA</name>
<dbReference type="AlphaFoldDB" id="A0A7S2WIT0"/>
<gene>
    <name evidence="3" type="ORF">RMAR1173_LOCUS11720</name>
</gene>
<evidence type="ECO:0000259" key="2">
    <source>
        <dbReference type="Pfam" id="PF14237"/>
    </source>
</evidence>
<organism evidence="3">
    <name type="scientific">Rhizochromulina marina</name>
    <dbReference type="NCBI Taxonomy" id="1034831"/>
    <lineage>
        <taxon>Eukaryota</taxon>
        <taxon>Sar</taxon>
        <taxon>Stramenopiles</taxon>
        <taxon>Ochrophyta</taxon>
        <taxon>Dictyochophyceae</taxon>
        <taxon>Rhizochromulinales</taxon>
        <taxon>Rhizochromulina</taxon>
    </lineage>
</organism>